<feature type="region of interest" description="Disordered" evidence="1">
    <location>
        <begin position="15"/>
        <end position="71"/>
    </location>
</feature>
<dbReference type="Proteomes" id="UP001458880">
    <property type="component" value="Unassembled WGS sequence"/>
</dbReference>
<organism evidence="2 3">
    <name type="scientific">Popillia japonica</name>
    <name type="common">Japanese beetle</name>
    <dbReference type="NCBI Taxonomy" id="7064"/>
    <lineage>
        <taxon>Eukaryota</taxon>
        <taxon>Metazoa</taxon>
        <taxon>Ecdysozoa</taxon>
        <taxon>Arthropoda</taxon>
        <taxon>Hexapoda</taxon>
        <taxon>Insecta</taxon>
        <taxon>Pterygota</taxon>
        <taxon>Neoptera</taxon>
        <taxon>Endopterygota</taxon>
        <taxon>Coleoptera</taxon>
        <taxon>Polyphaga</taxon>
        <taxon>Scarabaeiformia</taxon>
        <taxon>Scarabaeidae</taxon>
        <taxon>Rutelinae</taxon>
        <taxon>Popillia</taxon>
    </lineage>
</organism>
<proteinExistence type="predicted"/>
<dbReference type="AlphaFoldDB" id="A0AAW1JHZ8"/>
<evidence type="ECO:0000313" key="2">
    <source>
        <dbReference type="EMBL" id="KAK9703780.1"/>
    </source>
</evidence>
<evidence type="ECO:0000256" key="1">
    <source>
        <dbReference type="SAM" id="MobiDB-lite"/>
    </source>
</evidence>
<accession>A0AAW1JHZ8</accession>
<keyword evidence="3" id="KW-1185">Reference proteome</keyword>
<dbReference type="EMBL" id="JASPKY010000363">
    <property type="protein sequence ID" value="KAK9703780.1"/>
    <property type="molecule type" value="Genomic_DNA"/>
</dbReference>
<evidence type="ECO:0000313" key="3">
    <source>
        <dbReference type="Proteomes" id="UP001458880"/>
    </source>
</evidence>
<name>A0AAW1JHZ8_POPJA</name>
<sequence>MNTYLPPFPVSTIMYRTPPKPDTPYAKTPLPNSPATKNKNMTLANNQAITNNRNNETLTPRDSHNFSGIDDLSDEEIMKQIKNLRNNETLTPRDSHNFSGIDDLSDEEIMKQIKNLGIMRRLLLAIPTTSRGLTIFQTRRL</sequence>
<feature type="compositionally biased region" description="Low complexity" evidence="1">
    <location>
        <begin position="45"/>
        <end position="55"/>
    </location>
</feature>
<comment type="caution">
    <text evidence="2">The sequence shown here is derived from an EMBL/GenBank/DDBJ whole genome shotgun (WGS) entry which is preliminary data.</text>
</comment>
<gene>
    <name evidence="2" type="ORF">QE152_g29104</name>
</gene>
<protein>
    <submittedName>
        <fullName evidence="2">Uncharacterized protein</fullName>
    </submittedName>
</protein>
<feature type="compositionally biased region" description="Polar residues" evidence="1">
    <location>
        <begin position="33"/>
        <end position="44"/>
    </location>
</feature>
<reference evidence="2 3" key="1">
    <citation type="journal article" date="2024" name="BMC Genomics">
        <title>De novo assembly and annotation of Popillia japonica's genome with initial clues to its potential as an invasive pest.</title>
        <authorList>
            <person name="Cucini C."/>
            <person name="Boschi S."/>
            <person name="Funari R."/>
            <person name="Cardaioli E."/>
            <person name="Iannotti N."/>
            <person name="Marturano G."/>
            <person name="Paoli F."/>
            <person name="Bruttini M."/>
            <person name="Carapelli A."/>
            <person name="Frati F."/>
            <person name="Nardi F."/>
        </authorList>
    </citation>
    <scope>NUCLEOTIDE SEQUENCE [LARGE SCALE GENOMIC DNA]</scope>
    <source>
        <strain evidence="2">DMR45628</strain>
    </source>
</reference>